<gene>
    <name evidence="1" type="ORF">D9548_01295</name>
</gene>
<accession>A0A3L7D718</accession>
<comment type="caution">
    <text evidence="1">The sequence shown here is derived from an EMBL/GenBank/DDBJ whole genome shotgun (WGS) entry which is preliminary data.</text>
</comment>
<name>A0A3L7D718_GEOSE</name>
<dbReference type="AlphaFoldDB" id="A0A3L7D718"/>
<sequence length="84" mass="9992">MVFKNHIGLDRHAPIRKRLLFFRLLFTIGFRGIYKKRGSQKDRDTLFRLYIYALTDSSALYFVSTLKADSLLGQPLLLYLWHKQ</sequence>
<reference evidence="1 2" key="1">
    <citation type="submission" date="2018-10" db="EMBL/GenBank/DDBJ databases">
        <title>Geobacillus stearothermophilus in processing lines of powdered infant formula.</title>
        <authorList>
            <person name="Rhee M.S."/>
            <person name="Choi I.-G."/>
            <person name="Cho T.J."/>
            <person name="Park B."/>
        </authorList>
    </citation>
    <scope>NUCLEOTIDE SEQUENCE [LARGE SCALE GENOMIC DNA]</scope>
    <source>
        <strain evidence="1 2">FHS-PPGT130</strain>
    </source>
</reference>
<evidence type="ECO:0000313" key="2">
    <source>
        <dbReference type="Proteomes" id="UP000266922"/>
    </source>
</evidence>
<protein>
    <submittedName>
        <fullName evidence="1">Uncharacterized protein</fullName>
    </submittedName>
</protein>
<organism evidence="1 2">
    <name type="scientific">Geobacillus stearothermophilus</name>
    <name type="common">Bacillus stearothermophilus</name>
    <dbReference type="NCBI Taxonomy" id="1422"/>
    <lineage>
        <taxon>Bacteria</taxon>
        <taxon>Bacillati</taxon>
        <taxon>Bacillota</taxon>
        <taxon>Bacilli</taxon>
        <taxon>Bacillales</taxon>
        <taxon>Anoxybacillaceae</taxon>
        <taxon>Geobacillus</taxon>
    </lineage>
</organism>
<evidence type="ECO:0000313" key="1">
    <source>
        <dbReference type="EMBL" id="RLQ15435.1"/>
    </source>
</evidence>
<proteinExistence type="predicted"/>
<dbReference type="Proteomes" id="UP000266922">
    <property type="component" value="Unassembled WGS sequence"/>
</dbReference>
<dbReference type="EMBL" id="RCTJ01000001">
    <property type="protein sequence ID" value="RLQ15435.1"/>
    <property type="molecule type" value="Genomic_DNA"/>
</dbReference>